<dbReference type="SMART" id="SM01327">
    <property type="entry name" value="Zds_C"/>
    <property type="match status" value="1"/>
</dbReference>
<feature type="region of interest" description="Disordered" evidence="1">
    <location>
        <begin position="401"/>
        <end position="420"/>
    </location>
</feature>
<dbReference type="HOGENOM" id="CLU_011999_0_0_1"/>
<keyword evidence="4" id="KW-1185">Reference proteome</keyword>
<name>H2AQN2_KAZAF</name>
<protein>
    <recommendedName>
        <fullName evidence="2">Protein Zds1 C-terminal domain-containing protein</fullName>
    </recommendedName>
</protein>
<dbReference type="PANTHER" id="PTHR28089">
    <property type="entry name" value="PROTEIN ZDS1-RELATED"/>
    <property type="match status" value="1"/>
</dbReference>
<dbReference type="PANTHER" id="PTHR28089:SF1">
    <property type="entry name" value="PROTEIN ZDS1-RELATED"/>
    <property type="match status" value="1"/>
</dbReference>
<dbReference type="AlphaFoldDB" id="H2AQN2"/>
<dbReference type="GO" id="GO:0010971">
    <property type="term" value="P:positive regulation of G2/M transition of mitotic cell cycle"/>
    <property type="evidence" value="ECO:0007669"/>
    <property type="project" value="TreeGrafter"/>
</dbReference>
<dbReference type="RefSeq" id="XP_003955817.1">
    <property type="nucleotide sequence ID" value="XM_003955768.1"/>
</dbReference>
<feature type="region of interest" description="Disordered" evidence="1">
    <location>
        <begin position="660"/>
        <end position="693"/>
    </location>
</feature>
<evidence type="ECO:0000313" key="4">
    <source>
        <dbReference type="Proteomes" id="UP000005220"/>
    </source>
</evidence>
<sequence length="843" mass="93625">MEEPIIQKEQRNSRIYLAAQSLGHEVQNVNHLKRLSVGSIDMLTDTDVEFSFNKLQRNISAKKTQEILSQKRTSTETESVSYNTLLEGFYGSDDAEDESEKTTRNTSISETRDKSPSVPARARGRKVGAVSRSSRTANLGKKGGYDKEISKGLLWVSADVHPNVKPENYIELVQDTLEQYNSSDYSISERLPEDKQVLLSAFRAKKSHSLVRKPSKLRKSYISIESNNTPAENNDANAHRKPLGSSRDPVVSTISLKELSEELAKISSSAGLTKDDAITLATTLWLTHSLLHSDNVTTIKSSQDIDGYINSFATSFSRSGPLEIPKRSVLRVKNSARKRNVSNDSLVASVRSVSSSIVSDVPDDSDTSIESSADSVQVKQGNILNVPNQINTGGEKVERETSEETNGQHISVNNPTNRFVPAKDKNAKIEEESDNKVQEVKSGGDLIDFLNTKFTHSHGKFKEKYRHAFGNSGGKKIVPGVVPEKEVSYSQKSRFEQRFTNLFKKSIGTRTTKIPKRTNDSVPLSIPSNEEEPEDTATLENQNTNDYGNKLVSNGNLSEDSAIALNCQYLDAIKGRKEAESQVAASPTTDNRLEPPRSSSEKQSKRDLKAVRPKGYSGSALLKKHSQDRFNLLLDLGYQTSSDRSSSILGKQTISARGSYSHKAVGSNTGGLRASDPSHKSQYHGDVGKQRHRGRKPITSIQKPTNMANYQHKSILPPRKLTFDDVKKPEKVNGPMQYTDSAFGFPLPLLTVSTVIMYDCRLATNVERAIYRLSHLKLGNRKRPLREQVLVSNFMYAYLNLVNHTLFMEQSNLQRKPKTSMLTQTVGNAGHFPEKVSPGNKYI</sequence>
<dbReference type="Pfam" id="PF08632">
    <property type="entry name" value="Zds_C"/>
    <property type="match status" value="1"/>
</dbReference>
<dbReference type="Proteomes" id="UP000005220">
    <property type="component" value="Chromosome 2"/>
</dbReference>
<evidence type="ECO:0000259" key="2">
    <source>
        <dbReference type="SMART" id="SM01327"/>
    </source>
</evidence>
<dbReference type="KEGG" id="kaf:KAFR_0B03860"/>
<feature type="compositionally biased region" description="Polar residues" evidence="1">
    <location>
        <begin position="226"/>
        <end position="236"/>
    </location>
</feature>
<feature type="domain" description="Protein Zds1 C-terminal" evidence="2">
    <location>
        <begin position="751"/>
        <end position="803"/>
    </location>
</feature>
<evidence type="ECO:0000256" key="1">
    <source>
        <dbReference type="SAM" id="MobiDB-lite"/>
    </source>
</evidence>
<feature type="region of interest" description="Disordered" evidence="1">
    <location>
        <begin position="357"/>
        <end position="376"/>
    </location>
</feature>
<feature type="region of interest" description="Disordered" evidence="1">
    <location>
        <begin position="579"/>
        <end position="622"/>
    </location>
</feature>
<reference evidence="3 4" key="1">
    <citation type="journal article" date="2011" name="Proc. Natl. Acad. Sci. U.S.A.">
        <title>Evolutionary erosion of yeast sex chromosomes by mating-type switching accidents.</title>
        <authorList>
            <person name="Gordon J.L."/>
            <person name="Armisen D."/>
            <person name="Proux-Wera E."/>
            <person name="Oheigeartaigh S.S."/>
            <person name="Byrne K.P."/>
            <person name="Wolfe K.H."/>
        </authorList>
    </citation>
    <scope>NUCLEOTIDE SEQUENCE [LARGE SCALE GENOMIC DNA]</scope>
    <source>
        <strain evidence="4">ATCC 22294 / BCRC 22015 / CBS 2517 / CECT 1963 / NBRC 1671 / NRRL Y-8276</strain>
    </source>
</reference>
<feature type="compositionally biased region" description="Basic and acidic residues" evidence="1">
    <location>
        <begin position="591"/>
        <end position="610"/>
    </location>
</feature>
<dbReference type="OrthoDB" id="5589766at2759"/>
<dbReference type="EMBL" id="HE650822">
    <property type="protein sequence ID" value="CCF56682.1"/>
    <property type="molecule type" value="Genomic_DNA"/>
</dbReference>
<dbReference type="GO" id="GO:0030010">
    <property type="term" value="P:establishment of cell polarity"/>
    <property type="evidence" value="ECO:0007669"/>
    <property type="project" value="TreeGrafter"/>
</dbReference>
<evidence type="ECO:0000313" key="3">
    <source>
        <dbReference type="EMBL" id="CCF56682.1"/>
    </source>
</evidence>
<feature type="region of interest" description="Disordered" evidence="1">
    <location>
        <begin position="226"/>
        <end position="247"/>
    </location>
</feature>
<proteinExistence type="predicted"/>
<feature type="compositionally biased region" description="Polar residues" evidence="1">
    <location>
        <begin position="538"/>
        <end position="553"/>
    </location>
</feature>
<dbReference type="InParanoid" id="H2AQN2"/>
<organism evidence="3 4">
    <name type="scientific">Kazachstania africana (strain ATCC 22294 / BCRC 22015 / CBS 2517 / CECT 1963 / NBRC 1671 / NRRL Y-8276)</name>
    <name type="common">Yeast</name>
    <name type="synonym">Kluyveromyces africanus</name>
    <dbReference type="NCBI Taxonomy" id="1071382"/>
    <lineage>
        <taxon>Eukaryota</taxon>
        <taxon>Fungi</taxon>
        <taxon>Dikarya</taxon>
        <taxon>Ascomycota</taxon>
        <taxon>Saccharomycotina</taxon>
        <taxon>Saccharomycetes</taxon>
        <taxon>Saccharomycetales</taxon>
        <taxon>Saccharomycetaceae</taxon>
        <taxon>Kazachstania</taxon>
    </lineage>
</organism>
<feature type="compositionally biased region" description="Polar residues" evidence="1">
    <location>
        <begin position="404"/>
        <end position="417"/>
    </location>
</feature>
<feature type="region of interest" description="Disordered" evidence="1">
    <location>
        <begin position="510"/>
        <end position="553"/>
    </location>
</feature>
<dbReference type="STRING" id="1071382.H2AQN2"/>
<accession>H2AQN2</accession>
<gene>
    <name evidence="3" type="primary">KAFR0B03860</name>
    <name evidence="3" type="ORF">KAFR_0B03860</name>
</gene>
<dbReference type="InterPro" id="IPR040206">
    <property type="entry name" value="Zds1/2"/>
</dbReference>
<dbReference type="GeneID" id="13884910"/>
<dbReference type="eggNOG" id="ENOG502RC08">
    <property type="taxonomic scope" value="Eukaryota"/>
</dbReference>
<dbReference type="InterPro" id="IPR013941">
    <property type="entry name" value="ZDS1_C"/>
</dbReference>
<feature type="region of interest" description="Disordered" evidence="1">
    <location>
        <begin position="90"/>
        <end position="143"/>
    </location>
</feature>
<dbReference type="GO" id="GO:0005737">
    <property type="term" value="C:cytoplasm"/>
    <property type="evidence" value="ECO:0007669"/>
    <property type="project" value="TreeGrafter"/>
</dbReference>